<dbReference type="AlphaFoldDB" id="A0A6A7K8M7"/>
<keyword evidence="6" id="KW-0012">Acyltransferase</keyword>
<evidence type="ECO:0000259" key="5">
    <source>
        <dbReference type="PROSITE" id="PS51554"/>
    </source>
</evidence>
<dbReference type="PROSITE" id="PS00850">
    <property type="entry name" value="GLY_RADICAL_1"/>
    <property type="match status" value="1"/>
</dbReference>
<dbReference type="Gene3D" id="3.20.70.20">
    <property type="match status" value="1"/>
</dbReference>
<dbReference type="RefSeq" id="WP_152803360.1">
    <property type="nucleotide sequence ID" value="NZ_WHNX01000009.1"/>
</dbReference>
<organism evidence="6 7">
    <name type="scientific">Alkalibaculum sporogenes</name>
    <dbReference type="NCBI Taxonomy" id="2655001"/>
    <lineage>
        <taxon>Bacteria</taxon>
        <taxon>Bacillati</taxon>
        <taxon>Bacillota</taxon>
        <taxon>Clostridia</taxon>
        <taxon>Eubacteriales</taxon>
        <taxon>Eubacteriaceae</taxon>
        <taxon>Alkalibaculum</taxon>
    </lineage>
</organism>
<evidence type="ECO:0000259" key="4">
    <source>
        <dbReference type="PROSITE" id="PS51149"/>
    </source>
</evidence>
<keyword evidence="2" id="KW-0456">Lyase</keyword>
<feature type="domain" description="PFL" evidence="5">
    <location>
        <begin position="6"/>
        <end position="637"/>
    </location>
</feature>
<evidence type="ECO:0000256" key="3">
    <source>
        <dbReference type="PROSITE-ProRule" id="PRU00493"/>
    </source>
</evidence>
<dbReference type="PROSITE" id="PS51554">
    <property type="entry name" value="PFL"/>
    <property type="match status" value="1"/>
</dbReference>
<dbReference type="GO" id="GO:0008861">
    <property type="term" value="F:formate C-acetyltransferase activity"/>
    <property type="evidence" value="ECO:0007669"/>
    <property type="project" value="UniProtKB-EC"/>
</dbReference>
<evidence type="ECO:0000313" key="6">
    <source>
        <dbReference type="EMBL" id="MPW25671.1"/>
    </source>
</evidence>
<dbReference type="InterPro" id="IPR004184">
    <property type="entry name" value="PFL_dom"/>
</dbReference>
<dbReference type="GO" id="GO:0016829">
    <property type="term" value="F:lyase activity"/>
    <property type="evidence" value="ECO:0007669"/>
    <property type="project" value="UniProtKB-KW"/>
</dbReference>
<dbReference type="NCBIfam" id="TIGR01774">
    <property type="entry name" value="PFL2-3"/>
    <property type="match status" value="1"/>
</dbReference>
<gene>
    <name evidence="6" type="ORF">GC105_07695</name>
</gene>
<evidence type="ECO:0000256" key="2">
    <source>
        <dbReference type="ARBA" id="ARBA00023239"/>
    </source>
</evidence>
<keyword evidence="7" id="KW-1185">Reference proteome</keyword>
<keyword evidence="1 3" id="KW-0556">Organic radical</keyword>
<dbReference type="CDD" id="cd01677">
    <property type="entry name" value="PFL2_DhaB_BssA"/>
    <property type="match status" value="1"/>
</dbReference>
<dbReference type="Pfam" id="PF02901">
    <property type="entry name" value="PFL-like"/>
    <property type="match status" value="1"/>
</dbReference>
<evidence type="ECO:0000313" key="7">
    <source>
        <dbReference type="Proteomes" id="UP000440004"/>
    </source>
</evidence>
<sequence>MKDTSIRIKVLKDQLLENKREISLERANLYTDSFKQSEGKSSILRRALATAHILENVNIAIKPHELILGDRTIKPRSGIASPEMSPYWILDEIDTMYSRPQDKFYFTKEDKTIFKEKLYPFWDGKSLKDYVDSKMSEQVKQAINIGIVKINQTDKGQGHIIPTFEKIFSNGLAFLIDEIKDKLKTNVENDFLHAGLITLESLKKYMLRYAHLATTLALEESDYNRKQELIELHDICTKISHEKPQSLHEALQLFWFVNLALQYESNASSISTGRFDQFMLPFYRQSISDGIEEEYCRELLRCLWLKMNDVVLLRSEDSAKYFAGFPTGYTIILGGVDKAGRDATNELSYIILETYGDIRLPQPNIGVRIHEKSPMEFLMKVAETIRLGTGIPQVFNDEVIIPGYLNRGVSLEDARDYAVVGCVELSLPGKTYGLHDIALFNLLKVMEVTLDKHKENITSFDMLINEIKNTIKEYVKYMVDGSNITDAAHGLIAPTPLLSCFIDDCVAKGSDVSTGGAIYNFSGVQGIGISNLSDSLYVIKKAVFEDKDISLSELHHILHNNYHNNEIARQRFINKYDKYGNDIDEVDYIGSDILSYYCREVEKYTNIRGGIFQPGSYTVSAHIPLGEAVGATADGRLSKEQLADGGLSPMVGRDKNGPTSVLKSVSKLDNYLTTNGSLLNVKFSPSVLDGVEGLRKFVNYLQGFMRLKIQHIQFNIVSAKTLKDAQKNPLKYKDLVIRVAGYSAIFVELNKAIQDDIINRTEHGM</sequence>
<protein>
    <submittedName>
        <fullName evidence="6">Formate C-acetyltransferase</fullName>
        <ecNumber evidence="6">2.3.1.54</ecNumber>
    </submittedName>
</protein>
<dbReference type="Proteomes" id="UP000440004">
    <property type="component" value="Unassembled WGS sequence"/>
</dbReference>
<dbReference type="Pfam" id="PF01228">
    <property type="entry name" value="Gly_radical"/>
    <property type="match status" value="1"/>
</dbReference>
<dbReference type="SUPFAM" id="SSF51998">
    <property type="entry name" value="PFL-like glycyl radical enzymes"/>
    <property type="match status" value="1"/>
</dbReference>
<feature type="modified residue" description="Glycine radical" evidence="3">
    <location>
        <position position="741"/>
    </location>
</feature>
<proteinExistence type="predicted"/>
<comment type="caution">
    <text evidence="6">The sequence shown here is derived from an EMBL/GenBank/DDBJ whole genome shotgun (WGS) entry which is preliminary data.</text>
</comment>
<dbReference type="PANTHER" id="PTHR43641">
    <property type="entry name" value="FORMATE ACETYLTRANSFERASE 3-RELATED"/>
    <property type="match status" value="1"/>
</dbReference>
<dbReference type="InterPro" id="IPR010098">
    <property type="entry name" value="PFL2/GDeHydtase_fam"/>
</dbReference>
<dbReference type="PROSITE" id="PS51149">
    <property type="entry name" value="GLY_RADICAL_2"/>
    <property type="match status" value="1"/>
</dbReference>
<feature type="domain" description="Glycine radical" evidence="4">
    <location>
        <begin position="645"/>
        <end position="765"/>
    </location>
</feature>
<dbReference type="PANTHER" id="PTHR43641:SF3">
    <property type="entry name" value="DEHYDRATASE PFLD-RELATED"/>
    <property type="match status" value="1"/>
</dbReference>
<name>A0A6A7K8M7_9FIRM</name>
<dbReference type="EC" id="2.3.1.54" evidence="6"/>
<dbReference type="InterPro" id="IPR051215">
    <property type="entry name" value="GRE"/>
</dbReference>
<dbReference type="GO" id="GO:0005829">
    <property type="term" value="C:cytosol"/>
    <property type="evidence" value="ECO:0007669"/>
    <property type="project" value="TreeGrafter"/>
</dbReference>
<dbReference type="EMBL" id="WHNX01000009">
    <property type="protein sequence ID" value="MPW25671.1"/>
    <property type="molecule type" value="Genomic_DNA"/>
</dbReference>
<dbReference type="InterPro" id="IPR019777">
    <property type="entry name" value="Form_AcTrfase_GR_CS"/>
</dbReference>
<reference evidence="6 7" key="1">
    <citation type="submission" date="2019-10" db="EMBL/GenBank/DDBJ databases">
        <title>Alkalibaculum tamaniensis sp.nov., a new alkaliphilic acetogen, isolated on methoxylated aromatics from a mud volcano.</title>
        <authorList>
            <person name="Khomyakova M.A."/>
            <person name="Merkel A.Y."/>
            <person name="Bonch-Osmolovskaya E.A."/>
            <person name="Slobodkin A.I."/>
        </authorList>
    </citation>
    <scope>NUCLEOTIDE SEQUENCE [LARGE SCALE GENOMIC DNA]</scope>
    <source>
        <strain evidence="6 7">M08DMB</strain>
    </source>
</reference>
<dbReference type="InterPro" id="IPR001150">
    <property type="entry name" value="Gly_radical"/>
</dbReference>
<accession>A0A6A7K8M7</accession>
<evidence type="ECO:0000256" key="1">
    <source>
        <dbReference type="ARBA" id="ARBA00022818"/>
    </source>
</evidence>
<keyword evidence="6" id="KW-0808">Transferase</keyword>
<dbReference type="NCBIfam" id="NF007437">
    <property type="entry name" value="PRK09983.1"/>
    <property type="match status" value="1"/>
</dbReference>